<sequence length="261" mass="28530">MEHHEAALTRYVRDAAAQETTLAVVLVGSVARGTERPDSDLDVYLVVDDDAWDAAAEANRLAWSERHDEDYPGGYVDIKLASPSYLAAAADRGDDPTRASFAGARVVFSALPGIEASIAGLATLPEQEWDRRVDAHLAQARLHGRYFLGQAHASGDEFLRRHAALHLGLAAARCVLAANRTLLRGPKYVTDTLTNLPDLPTGFLPRWQRVLAQADPADAAALIGSLEVWLPRVLPREETLSTFIRDNELPWLTGALPAEYY</sequence>
<dbReference type="InterPro" id="IPR002934">
    <property type="entry name" value="Polymerase_NTP_transf_dom"/>
</dbReference>
<reference evidence="2 3" key="1">
    <citation type="submission" date="2021-04" db="EMBL/GenBank/DDBJ databases">
        <title>Ruania sp. nov., isolated from sandy soil of mangrove forest.</title>
        <authorList>
            <person name="Ge X."/>
            <person name="Huang R."/>
            <person name="Liu W."/>
        </authorList>
    </citation>
    <scope>NUCLEOTIDE SEQUENCE [LARGE SCALE GENOMIC DNA]</scope>
    <source>
        <strain evidence="2 3">N2-46</strain>
    </source>
</reference>
<feature type="domain" description="Polymerase nucleotidyl transferase" evidence="1">
    <location>
        <begin position="21"/>
        <end position="52"/>
    </location>
</feature>
<evidence type="ECO:0000259" key="1">
    <source>
        <dbReference type="Pfam" id="PF01909"/>
    </source>
</evidence>
<accession>A0ABS7S8T7</accession>
<dbReference type="EMBL" id="JAGSHT010000010">
    <property type="protein sequence ID" value="MBZ2196702.1"/>
    <property type="molecule type" value="Genomic_DNA"/>
</dbReference>
<dbReference type="SUPFAM" id="SSF81301">
    <property type="entry name" value="Nucleotidyltransferase"/>
    <property type="match status" value="1"/>
</dbReference>
<keyword evidence="3" id="KW-1185">Reference proteome</keyword>
<name>A0ABS7S8T7_9MICO</name>
<dbReference type="Pfam" id="PF01909">
    <property type="entry name" value="NTP_transf_2"/>
    <property type="match status" value="1"/>
</dbReference>
<evidence type="ECO:0000313" key="2">
    <source>
        <dbReference type="EMBL" id="MBZ2196702.1"/>
    </source>
</evidence>
<gene>
    <name evidence="2" type="ORF">KCQ71_11095</name>
</gene>
<evidence type="ECO:0000313" key="3">
    <source>
        <dbReference type="Proteomes" id="UP000826651"/>
    </source>
</evidence>
<dbReference type="Proteomes" id="UP000826651">
    <property type="component" value="Unassembled WGS sequence"/>
</dbReference>
<protein>
    <submittedName>
        <fullName evidence="2">Nucleotidyltransferase domain-containing protein</fullName>
    </submittedName>
</protein>
<dbReference type="CDD" id="cd05403">
    <property type="entry name" value="NT_KNTase_like"/>
    <property type="match status" value="1"/>
</dbReference>
<dbReference type="RefSeq" id="WP_223405792.1">
    <property type="nucleotide sequence ID" value="NZ_JAGSHT010000010.1"/>
</dbReference>
<comment type="caution">
    <text evidence="2">The sequence shown here is derived from an EMBL/GenBank/DDBJ whole genome shotgun (WGS) entry which is preliminary data.</text>
</comment>
<organism evidence="2 3">
    <name type="scientific">Occultella gossypii</name>
    <dbReference type="NCBI Taxonomy" id="2800820"/>
    <lineage>
        <taxon>Bacteria</taxon>
        <taxon>Bacillati</taxon>
        <taxon>Actinomycetota</taxon>
        <taxon>Actinomycetes</taxon>
        <taxon>Micrococcales</taxon>
        <taxon>Ruaniaceae</taxon>
        <taxon>Occultella</taxon>
    </lineage>
</organism>
<proteinExistence type="predicted"/>
<dbReference type="Gene3D" id="3.30.460.10">
    <property type="entry name" value="Beta Polymerase, domain 2"/>
    <property type="match status" value="1"/>
</dbReference>
<dbReference type="InterPro" id="IPR043519">
    <property type="entry name" value="NT_sf"/>
</dbReference>